<evidence type="ECO:0000313" key="3">
    <source>
        <dbReference type="Proteomes" id="UP000078542"/>
    </source>
</evidence>
<evidence type="ECO:0000256" key="1">
    <source>
        <dbReference type="SAM" id="MobiDB-lite"/>
    </source>
</evidence>
<sequence length="287" mass="32272">MLFLARQSRGSSVVNSAHSETCFFSWKARLPVVEREQSFEAGSNSTRRSLGICEFCSTAEDLSGRETPKAQASFLSQMRFFLNMLDIEGIKLSCFVETRSFYSKLFGKARKRAITCIFRQLNALLRVVTNVTHRHSLMDKVRNFLLPTPLSHPREDKKDFIERCGGVTGGRMQLVKALVKVYTVITTRTPHLCENESKINDKADYIAPVFQFAVRNVIPNGPLSDASTMQTWAYGGKSEMDSLPLPTAGTGKMEDEEEEEGRHDNRMKPPSLPSSQRSFLAGQSELM</sequence>
<name>A0A195CD73_9HYME</name>
<organism evidence="2 3">
    <name type="scientific">Cyphomyrmex costatus</name>
    <dbReference type="NCBI Taxonomy" id="456900"/>
    <lineage>
        <taxon>Eukaryota</taxon>
        <taxon>Metazoa</taxon>
        <taxon>Ecdysozoa</taxon>
        <taxon>Arthropoda</taxon>
        <taxon>Hexapoda</taxon>
        <taxon>Insecta</taxon>
        <taxon>Pterygota</taxon>
        <taxon>Neoptera</taxon>
        <taxon>Endopterygota</taxon>
        <taxon>Hymenoptera</taxon>
        <taxon>Apocrita</taxon>
        <taxon>Aculeata</taxon>
        <taxon>Formicoidea</taxon>
        <taxon>Formicidae</taxon>
        <taxon>Myrmicinae</taxon>
        <taxon>Cyphomyrmex</taxon>
    </lineage>
</organism>
<keyword evidence="3" id="KW-1185">Reference proteome</keyword>
<protein>
    <submittedName>
        <fullName evidence="2">Uncharacterized protein</fullName>
    </submittedName>
</protein>
<feature type="region of interest" description="Disordered" evidence="1">
    <location>
        <begin position="237"/>
        <end position="287"/>
    </location>
</feature>
<dbReference type="Proteomes" id="UP000078542">
    <property type="component" value="Unassembled WGS sequence"/>
</dbReference>
<accession>A0A195CD73</accession>
<proteinExistence type="predicted"/>
<evidence type="ECO:0000313" key="2">
    <source>
        <dbReference type="EMBL" id="KYM98028.1"/>
    </source>
</evidence>
<gene>
    <name evidence="2" type="ORF">ALC62_11374</name>
</gene>
<dbReference type="EMBL" id="KQ978023">
    <property type="protein sequence ID" value="KYM98028.1"/>
    <property type="molecule type" value="Genomic_DNA"/>
</dbReference>
<dbReference type="AlphaFoldDB" id="A0A195CD73"/>
<reference evidence="2 3" key="1">
    <citation type="submission" date="2016-03" db="EMBL/GenBank/DDBJ databases">
        <title>Cyphomyrmex costatus WGS genome.</title>
        <authorList>
            <person name="Nygaard S."/>
            <person name="Hu H."/>
            <person name="Boomsma J."/>
            <person name="Zhang G."/>
        </authorList>
    </citation>
    <scope>NUCLEOTIDE SEQUENCE [LARGE SCALE GENOMIC DNA]</scope>
    <source>
        <strain evidence="2">MS0001</strain>
        <tissue evidence="2">Whole body</tissue>
    </source>
</reference>